<gene>
    <name evidence="1" type="ORF">JETT_3879</name>
</gene>
<name>A0A533Q5P2_9BACT</name>
<accession>A0A533Q5P2</accession>
<dbReference type="Proteomes" id="UP000319783">
    <property type="component" value="Unassembled WGS sequence"/>
</dbReference>
<comment type="caution">
    <text evidence="1">The sequence shown here is derived from an EMBL/GenBank/DDBJ whole genome shotgun (WGS) entry which is preliminary data.</text>
</comment>
<protein>
    <submittedName>
        <fullName evidence="1">Uncharacterized protein</fullName>
    </submittedName>
</protein>
<evidence type="ECO:0000313" key="1">
    <source>
        <dbReference type="EMBL" id="TLD39857.1"/>
    </source>
</evidence>
<evidence type="ECO:0000313" key="2">
    <source>
        <dbReference type="Proteomes" id="UP000319783"/>
    </source>
</evidence>
<sequence length="99" mass="11717">MPLDIMVYTPEEMRFLYSVGSPFIEEVVEKGRFLYMRKATDSWIKEAKDELESATILYEHGKYRGHVIIIVSNLLRMGLKRLLWKRVKNQKEFTISSNC</sequence>
<reference evidence="1 2" key="1">
    <citation type="submission" date="2019-04" db="EMBL/GenBank/DDBJ databases">
        <title>Genome of a novel bacterium Candidatus Jettenia ecosi reconstructed from metagenome of an anammox bioreactor.</title>
        <authorList>
            <person name="Mardanov A.V."/>
            <person name="Beletsky A.V."/>
            <person name="Ravin N.V."/>
            <person name="Botchkova E.A."/>
            <person name="Litti Y.V."/>
            <person name="Nozhevnikova A.N."/>
        </authorList>
    </citation>
    <scope>NUCLEOTIDE SEQUENCE [LARGE SCALE GENOMIC DNA]</scope>
    <source>
        <strain evidence="1">J2</strain>
    </source>
</reference>
<dbReference type="AlphaFoldDB" id="A0A533Q5P2"/>
<proteinExistence type="predicted"/>
<dbReference type="EMBL" id="SULG01000179">
    <property type="protein sequence ID" value="TLD39857.1"/>
    <property type="molecule type" value="Genomic_DNA"/>
</dbReference>
<organism evidence="1 2">
    <name type="scientific">Candidatus Jettenia ecosi</name>
    <dbReference type="NCBI Taxonomy" id="2494326"/>
    <lineage>
        <taxon>Bacteria</taxon>
        <taxon>Pseudomonadati</taxon>
        <taxon>Planctomycetota</taxon>
        <taxon>Candidatus Brocadiia</taxon>
        <taxon>Candidatus Brocadiales</taxon>
        <taxon>Candidatus Brocadiaceae</taxon>
        <taxon>Candidatus Jettenia</taxon>
    </lineage>
</organism>